<dbReference type="Proteomes" id="UP000499080">
    <property type="component" value="Unassembled WGS sequence"/>
</dbReference>
<feature type="compositionally biased region" description="Polar residues" evidence="1">
    <location>
        <begin position="1"/>
        <end position="14"/>
    </location>
</feature>
<evidence type="ECO:0000313" key="3">
    <source>
        <dbReference type="Proteomes" id="UP000499080"/>
    </source>
</evidence>
<evidence type="ECO:0000256" key="1">
    <source>
        <dbReference type="SAM" id="MobiDB-lite"/>
    </source>
</evidence>
<keyword evidence="3" id="KW-1185">Reference proteome</keyword>
<feature type="region of interest" description="Disordered" evidence="1">
    <location>
        <begin position="1"/>
        <end position="50"/>
    </location>
</feature>
<sequence>MVGNYGNLSINTLRGATYPHQKREAQQLLNNQPPHPFPLTKPPLTSQSKPRPFIKIKPVMWGGKHPAGINIFGAFHQGLIGNNYE</sequence>
<reference evidence="2 3" key="1">
    <citation type="journal article" date="2019" name="Sci. Rep.">
        <title>Orb-weaving spider Araneus ventricosus genome elucidates the spidroin gene catalogue.</title>
        <authorList>
            <person name="Kono N."/>
            <person name="Nakamura H."/>
            <person name="Ohtoshi R."/>
            <person name="Moran D.A.P."/>
            <person name="Shinohara A."/>
            <person name="Yoshida Y."/>
            <person name="Fujiwara M."/>
            <person name="Mori M."/>
            <person name="Tomita M."/>
            <person name="Arakawa K."/>
        </authorList>
    </citation>
    <scope>NUCLEOTIDE SEQUENCE [LARGE SCALE GENOMIC DNA]</scope>
</reference>
<protein>
    <submittedName>
        <fullName evidence="2">Uncharacterized protein</fullName>
    </submittedName>
</protein>
<comment type="caution">
    <text evidence="2">The sequence shown here is derived from an EMBL/GenBank/DDBJ whole genome shotgun (WGS) entry which is preliminary data.</text>
</comment>
<accession>A0A4Y2K7C6</accession>
<name>A0A4Y2K7C6_ARAVE</name>
<dbReference type="AlphaFoldDB" id="A0A4Y2K7C6"/>
<organism evidence="2 3">
    <name type="scientific">Araneus ventricosus</name>
    <name type="common">Orbweaver spider</name>
    <name type="synonym">Epeira ventricosa</name>
    <dbReference type="NCBI Taxonomy" id="182803"/>
    <lineage>
        <taxon>Eukaryota</taxon>
        <taxon>Metazoa</taxon>
        <taxon>Ecdysozoa</taxon>
        <taxon>Arthropoda</taxon>
        <taxon>Chelicerata</taxon>
        <taxon>Arachnida</taxon>
        <taxon>Araneae</taxon>
        <taxon>Araneomorphae</taxon>
        <taxon>Entelegynae</taxon>
        <taxon>Araneoidea</taxon>
        <taxon>Araneidae</taxon>
        <taxon>Araneus</taxon>
    </lineage>
</organism>
<evidence type="ECO:0000313" key="2">
    <source>
        <dbReference type="EMBL" id="GBM97859.1"/>
    </source>
</evidence>
<dbReference type="EMBL" id="BGPR01004275">
    <property type="protein sequence ID" value="GBM97859.1"/>
    <property type="molecule type" value="Genomic_DNA"/>
</dbReference>
<proteinExistence type="predicted"/>
<gene>
    <name evidence="2" type="ORF">AVEN_26974_1</name>
</gene>